<name>A0A9D9ENT3_9SPIR</name>
<sequence length="169" mass="18971">MEFLSSFVSAEDDASLQECALRIADAFGDSSGFSPLLGEKTPERDGAESRMTESFRRNIGLLVQKTWVEKSDEAMKEEVLARIDALCRNLEAGKYRQALQDSLPVLKDVVYLLFGSVAKEEGFLEYAVRVDPDFGFFWFYITSLGNADAWSGEKCRTAVFLGLYFLANF</sequence>
<dbReference type="EMBL" id="JADIMS010000138">
    <property type="protein sequence ID" value="MBO8450913.1"/>
    <property type="molecule type" value="Genomic_DNA"/>
</dbReference>
<dbReference type="Proteomes" id="UP000823616">
    <property type="component" value="Unassembled WGS sequence"/>
</dbReference>
<evidence type="ECO:0000313" key="2">
    <source>
        <dbReference type="Proteomes" id="UP000823616"/>
    </source>
</evidence>
<accession>A0A9D9ENT3</accession>
<evidence type="ECO:0000313" key="1">
    <source>
        <dbReference type="EMBL" id="MBO8450913.1"/>
    </source>
</evidence>
<gene>
    <name evidence="1" type="ORF">IAA96_07390</name>
</gene>
<comment type="caution">
    <text evidence="1">The sequence shown here is derived from an EMBL/GenBank/DDBJ whole genome shotgun (WGS) entry which is preliminary data.</text>
</comment>
<organism evidence="1 2">
    <name type="scientific">Candidatus Avitreponema avistercoris</name>
    <dbReference type="NCBI Taxonomy" id="2840705"/>
    <lineage>
        <taxon>Bacteria</taxon>
        <taxon>Pseudomonadati</taxon>
        <taxon>Spirochaetota</taxon>
        <taxon>Spirochaetia</taxon>
        <taxon>Spirochaetales</taxon>
        <taxon>Candidatus Avitreponema</taxon>
    </lineage>
</organism>
<dbReference type="AlphaFoldDB" id="A0A9D9ENT3"/>
<reference evidence="1" key="1">
    <citation type="submission" date="2020-10" db="EMBL/GenBank/DDBJ databases">
        <authorList>
            <person name="Gilroy R."/>
        </authorList>
    </citation>
    <scope>NUCLEOTIDE SEQUENCE</scope>
    <source>
        <strain evidence="1">B3-4054</strain>
    </source>
</reference>
<proteinExistence type="predicted"/>
<reference evidence="1" key="2">
    <citation type="journal article" date="2021" name="PeerJ">
        <title>Extensive microbial diversity within the chicken gut microbiome revealed by metagenomics and culture.</title>
        <authorList>
            <person name="Gilroy R."/>
            <person name="Ravi A."/>
            <person name="Getino M."/>
            <person name="Pursley I."/>
            <person name="Horton D.L."/>
            <person name="Alikhan N.F."/>
            <person name="Baker D."/>
            <person name="Gharbi K."/>
            <person name="Hall N."/>
            <person name="Watson M."/>
            <person name="Adriaenssens E.M."/>
            <person name="Foster-Nyarko E."/>
            <person name="Jarju S."/>
            <person name="Secka A."/>
            <person name="Antonio M."/>
            <person name="Oren A."/>
            <person name="Chaudhuri R.R."/>
            <person name="La Ragione R."/>
            <person name="Hildebrand F."/>
            <person name="Pallen M.J."/>
        </authorList>
    </citation>
    <scope>NUCLEOTIDE SEQUENCE</scope>
    <source>
        <strain evidence="1">B3-4054</strain>
    </source>
</reference>
<protein>
    <submittedName>
        <fullName evidence="1">Uncharacterized protein</fullName>
    </submittedName>
</protein>